<accession>A0AAW7XM08</accession>
<dbReference type="InterPro" id="IPR007481">
    <property type="entry name" value="SspB"/>
</dbReference>
<comment type="caution">
    <text evidence="2">The sequence shown here is derived from an EMBL/GenBank/DDBJ whole genome shotgun (WGS) entry which is preliminary data.</text>
</comment>
<dbReference type="AlphaFoldDB" id="A0AAW7XM08"/>
<reference evidence="2" key="1">
    <citation type="submission" date="2023-07" db="EMBL/GenBank/DDBJ databases">
        <title>Genome content predicts the carbon catabolic preferences of heterotrophic bacteria.</title>
        <authorList>
            <person name="Gralka M."/>
        </authorList>
    </citation>
    <scope>NUCLEOTIDE SEQUENCE</scope>
    <source>
        <strain evidence="3">5G01</strain>
        <strain evidence="2">I2M16</strain>
    </source>
</reference>
<keyword evidence="5" id="KW-1185">Reference proteome</keyword>
<organism evidence="2 4">
    <name type="scientific">Neptunomonas phycophila</name>
    <dbReference type="NCBI Taxonomy" id="1572645"/>
    <lineage>
        <taxon>Bacteria</taxon>
        <taxon>Pseudomonadati</taxon>
        <taxon>Pseudomonadota</taxon>
        <taxon>Gammaproteobacteria</taxon>
        <taxon>Oceanospirillales</taxon>
        <taxon>Oceanospirillaceae</taxon>
        <taxon>Neptunomonas</taxon>
    </lineage>
</organism>
<gene>
    <name evidence="2" type="ORF">Q4490_14125</name>
    <name evidence="3" type="ORF">Q8W30_05810</name>
</gene>
<dbReference type="GO" id="GO:0045732">
    <property type="term" value="P:positive regulation of protein catabolic process"/>
    <property type="evidence" value="ECO:0007669"/>
    <property type="project" value="TreeGrafter"/>
</dbReference>
<feature type="region of interest" description="Disordered" evidence="1">
    <location>
        <begin position="101"/>
        <end position="135"/>
    </location>
</feature>
<sequence length="135" mass="14625">MNPSRPYLIRGLHEWLIDNDLTPHIAVDAFVKGVMVPEQFISDGQIVLNISPSAVVGLTIDDHAVSFSARFGGMPMNVYVPMSAVLAIYARETGAGMGFGQEPGAELYASDDYDPEPPEPEQPKKAARPSLKVVK</sequence>
<dbReference type="GO" id="GO:0005840">
    <property type="term" value="C:ribosome"/>
    <property type="evidence" value="ECO:0007669"/>
    <property type="project" value="TreeGrafter"/>
</dbReference>
<dbReference type="Pfam" id="PF04386">
    <property type="entry name" value="SspB"/>
    <property type="match status" value="1"/>
</dbReference>
<evidence type="ECO:0000256" key="1">
    <source>
        <dbReference type="SAM" id="MobiDB-lite"/>
    </source>
</evidence>
<feature type="compositionally biased region" description="Acidic residues" evidence="1">
    <location>
        <begin position="109"/>
        <end position="119"/>
    </location>
</feature>
<protein>
    <submittedName>
        <fullName evidence="2">ClpXP protease specificity-enhancing factor</fullName>
    </submittedName>
</protein>
<dbReference type="PIRSF" id="PIRSF005276">
    <property type="entry name" value="SspB"/>
    <property type="match status" value="1"/>
</dbReference>
<dbReference type="RefSeq" id="WP_075171512.1">
    <property type="nucleotide sequence ID" value="NZ_CAXHZV010000006.1"/>
</dbReference>
<dbReference type="GO" id="GO:0005829">
    <property type="term" value="C:cytosol"/>
    <property type="evidence" value="ECO:0007669"/>
    <property type="project" value="TreeGrafter"/>
</dbReference>
<dbReference type="Proteomes" id="UP001169862">
    <property type="component" value="Unassembled WGS sequence"/>
</dbReference>
<dbReference type="SUPFAM" id="SSF101738">
    <property type="entry name" value="SspB-like"/>
    <property type="match status" value="1"/>
</dbReference>
<keyword evidence="2" id="KW-0645">Protease</keyword>
<keyword evidence="2" id="KW-0378">Hydrolase</keyword>
<proteinExistence type="predicted"/>
<dbReference type="NCBIfam" id="NF008763">
    <property type="entry name" value="PRK11798.1-2"/>
    <property type="match status" value="1"/>
</dbReference>
<dbReference type="PANTHER" id="PTHR37486:SF1">
    <property type="entry name" value="STRINGENT STARVATION PROTEIN B"/>
    <property type="match status" value="1"/>
</dbReference>
<dbReference type="GO" id="GO:0008233">
    <property type="term" value="F:peptidase activity"/>
    <property type="evidence" value="ECO:0007669"/>
    <property type="project" value="UniProtKB-KW"/>
</dbReference>
<name>A0AAW7XM08_9GAMM</name>
<evidence type="ECO:0000313" key="4">
    <source>
        <dbReference type="Proteomes" id="UP001169862"/>
    </source>
</evidence>
<dbReference type="Proteomes" id="UP001177341">
    <property type="component" value="Unassembled WGS sequence"/>
</dbReference>
<dbReference type="GeneID" id="89455478"/>
<dbReference type="EMBL" id="JAUOPG010000009">
    <property type="protein sequence ID" value="MDO6454707.1"/>
    <property type="molecule type" value="Genomic_DNA"/>
</dbReference>
<dbReference type="NCBIfam" id="NF008769">
    <property type="entry name" value="PRK11798.2-5"/>
    <property type="match status" value="1"/>
</dbReference>
<evidence type="ECO:0000313" key="5">
    <source>
        <dbReference type="Proteomes" id="UP001177341"/>
    </source>
</evidence>
<dbReference type="PANTHER" id="PTHR37486">
    <property type="entry name" value="STRINGENT STARVATION PROTEIN B"/>
    <property type="match status" value="1"/>
</dbReference>
<evidence type="ECO:0000313" key="2">
    <source>
        <dbReference type="EMBL" id="MDO6454707.1"/>
    </source>
</evidence>
<evidence type="ECO:0000313" key="3">
    <source>
        <dbReference type="EMBL" id="MDP2522084.1"/>
    </source>
</evidence>
<dbReference type="EMBL" id="JAUYVO010000003">
    <property type="protein sequence ID" value="MDP2522084.1"/>
    <property type="molecule type" value="Genomic_DNA"/>
</dbReference>
<dbReference type="GO" id="GO:0006508">
    <property type="term" value="P:proteolysis"/>
    <property type="evidence" value="ECO:0007669"/>
    <property type="project" value="UniProtKB-KW"/>
</dbReference>
<dbReference type="Gene3D" id="2.30.30.220">
    <property type="entry name" value="SspB-like"/>
    <property type="match status" value="1"/>
</dbReference>
<dbReference type="InterPro" id="IPR036760">
    <property type="entry name" value="SspB-like_sf"/>
</dbReference>